<evidence type="ECO:0000259" key="1">
    <source>
        <dbReference type="Pfam" id="PF11977"/>
    </source>
</evidence>
<protein>
    <recommendedName>
        <fullName evidence="1">RNase NYN domain-containing protein</fullName>
    </recommendedName>
</protein>
<name>C5KEU2_PERM5</name>
<dbReference type="Proteomes" id="UP000007800">
    <property type="component" value="Unassembled WGS sequence"/>
</dbReference>
<dbReference type="GO" id="GO:0003729">
    <property type="term" value="F:mRNA binding"/>
    <property type="evidence" value="ECO:0007669"/>
    <property type="project" value="TreeGrafter"/>
</dbReference>
<evidence type="ECO:0000313" key="3">
    <source>
        <dbReference type="Proteomes" id="UP000007800"/>
    </source>
</evidence>
<sequence length="129" mass="14499">MASKADYKPLVLIDGPNVANRHGGQQFTCKGLQICVDYYVSRGHEKMRVQTMHGIKAAPTHIPVDNIGVLLKLQTQGRLALTPSKDYDDSYCLQYAHKKDAVIVSNDMYRDWVKKQPSWKKASRFSGCG</sequence>
<dbReference type="PANTHER" id="PTHR12876:SF35">
    <property type="entry name" value="LD08718P-RELATED"/>
    <property type="match status" value="1"/>
</dbReference>
<proteinExistence type="predicted"/>
<dbReference type="OrthoDB" id="289799at2759"/>
<dbReference type="GeneID" id="9053066"/>
<dbReference type="EMBL" id="GG672505">
    <property type="protein sequence ID" value="EER17000.1"/>
    <property type="molecule type" value="Genomic_DNA"/>
</dbReference>
<keyword evidence="3" id="KW-1185">Reference proteome</keyword>
<reference evidence="2 3" key="1">
    <citation type="submission" date="2008-07" db="EMBL/GenBank/DDBJ databases">
        <authorList>
            <person name="El-Sayed N."/>
            <person name="Caler E."/>
            <person name="Inman J."/>
            <person name="Amedeo P."/>
            <person name="Hass B."/>
            <person name="Wortman J."/>
        </authorList>
    </citation>
    <scope>NUCLEOTIDE SEQUENCE [LARGE SCALE GENOMIC DNA]</scope>
    <source>
        <strain evidence="3">ATCC 50983 / TXsc</strain>
    </source>
</reference>
<dbReference type="Gene3D" id="3.40.50.11980">
    <property type="match status" value="1"/>
</dbReference>
<dbReference type="RefSeq" id="XP_002785204.1">
    <property type="nucleotide sequence ID" value="XM_002785158.1"/>
</dbReference>
<evidence type="ECO:0000313" key="2">
    <source>
        <dbReference type="EMBL" id="EER17000.1"/>
    </source>
</evidence>
<dbReference type="Pfam" id="PF11977">
    <property type="entry name" value="RNase_Zc3h12a"/>
    <property type="match status" value="1"/>
</dbReference>
<feature type="domain" description="RNase NYN" evidence="1">
    <location>
        <begin position="10"/>
        <end position="122"/>
    </location>
</feature>
<gene>
    <name evidence="2" type="ORF">Pmar_PMAR026770</name>
</gene>
<dbReference type="GO" id="GO:0004521">
    <property type="term" value="F:RNA endonuclease activity"/>
    <property type="evidence" value="ECO:0007669"/>
    <property type="project" value="TreeGrafter"/>
</dbReference>
<dbReference type="GO" id="GO:0005634">
    <property type="term" value="C:nucleus"/>
    <property type="evidence" value="ECO:0007669"/>
    <property type="project" value="TreeGrafter"/>
</dbReference>
<organism evidence="3">
    <name type="scientific">Perkinsus marinus (strain ATCC 50983 / TXsc)</name>
    <dbReference type="NCBI Taxonomy" id="423536"/>
    <lineage>
        <taxon>Eukaryota</taxon>
        <taxon>Sar</taxon>
        <taxon>Alveolata</taxon>
        <taxon>Perkinsozoa</taxon>
        <taxon>Perkinsea</taxon>
        <taxon>Perkinsida</taxon>
        <taxon>Perkinsidae</taxon>
        <taxon>Perkinsus</taxon>
    </lineage>
</organism>
<dbReference type="InterPro" id="IPR021869">
    <property type="entry name" value="RNase_Zc3h12_NYN"/>
</dbReference>
<dbReference type="AlphaFoldDB" id="C5KEU2"/>
<dbReference type="InParanoid" id="C5KEU2"/>
<dbReference type="PANTHER" id="PTHR12876">
    <property type="entry name" value="N4BP1-RELATED"/>
    <property type="match status" value="1"/>
</dbReference>
<dbReference type="GO" id="GO:0036464">
    <property type="term" value="C:cytoplasmic ribonucleoprotein granule"/>
    <property type="evidence" value="ECO:0007669"/>
    <property type="project" value="TreeGrafter"/>
</dbReference>
<dbReference type="InterPro" id="IPR051101">
    <property type="entry name" value="ZC3H12/N4BP1_RNase_Reg"/>
</dbReference>
<accession>C5KEU2</accession>